<dbReference type="GO" id="GO:0019239">
    <property type="term" value="F:deaminase activity"/>
    <property type="evidence" value="ECO:0007669"/>
    <property type="project" value="InterPro"/>
</dbReference>
<evidence type="ECO:0000256" key="5">
    <source>
        <dbReference type="ARBA" id="ARBA00022833"/>
    </source>
</evidence>
<dbReference type="RefSeq" id="WP_146317713.1">
    <property type="nucleotide sequence ID" value="NZ_VCQV01000021.1"/>
</dbReference>
<evidence type="ECO:0000256" key="1">
    <source>
        <dbReference type="ARBA" id="ARBA00001947"/>
    </source>
</evidence>
<keyword evidence="3" id="KW-0479">Metal-binding</keyword>
<sequence>MNYDTFLRDLPKVDLHCHLAGTMRPATMIELAQNNDVQLPTTDPDLLYAFDDFYDFLRVVRLAAECVITRADFARVAYEALSGAATSGNLRYAELFFNPTDYQRQGVDYPTMIDGYIEGLRAAETDHGVHGRLIPSINRELGPQVAEGMVREVIAHRRDEVIGIGMDGSEHHGPPEQFTQAYRLARQAGLHCTAHACEDNQTLDQAPPSNVIDCVDKLGCSRIDHGYNLLADARLVQRCQREHIPFTVGSHTCVSSRQQTRWDNLHRMRQANLSIVICTDDPPMFGTDIGQSYASVCTQLNLTTDAAAQLALDSIDATWLDDTDRHRLRSEFATTIAAMQNQPAQSTERSDAVVDANRLSTGQPAGTQ</sequence>
<keyword evidence="8" id="KW-1185">Reference proteome</keyword>
<comment type="similarity">
    <text evidence="2">Belongs to the metallo-dependent hydrolases superfamily. Adenosine and AMP deaminases family.</text>
</comment>
<dbReference type="PANTHER" id="PTHR43114">
    <property type="entry name" value="ADENINE DEAMINASE"/>
    <property type="match status" value="1"/>
</dbReference>
<evidence type="ECO:0000259" key="6">
    <source>
        <dbReference type="Pfam" id="PF00962"/>
    </source>
</evidence>
<evidence type="ECO:0000256" key="2">
    <source>
        <dbReference type="ARBA" id="ARBA00006676"/>
    </source>
</evidence>
<dbReference type="Proteomes" id="UP000320244">
    <property type="component" value="Unassembled WGS sequence"/>
</dbReference>
<dbReference type="AlphaFoldDB" id="A0A563DY06"/>
<reference evidence="7 8" key="1">
    <citation type="submission" date="2019-05" db="EMBL/GenBank/DDBJ databases">
        <authorList>
            <person name="Lee S.D."/>
        </authorList>
    </citation>
    <scope>NUCLEOTIDE SEQUENCE [LARGE SCALE GENOMIC DNA]</scope>
    <source>
        <strain evidence="7 8">C5-26</strain>
    </source>
</reference>
<evidence type="ECO:0000256" key="3">
    <source>
        <dbReference type="ARBA" id="ARBA00022723"/>
    </source>
</evidence>
<dbReference type="PANTHER" id="PTHR43114:SF6">
    <property type="entry name" value="ADENINE DEAMINASE"/>
    <property type="match status" value="1"/>
</dbReference>
<evidence type="ECO:0000313" key="7">
    <source>
        <dbReference type="EMBL" id="TWP35158.1"/>
    </source>
</evidence>
<keyword evidence="5" id="KW-0862">Zinc</keyword>
<dbReference type="GO" id="GO:0046872">
    <property type="term" value="F:metal ion binding"/>
    <property type="evidence" value="ECO:0007669"/>
    <property type="project" value="UniProtKB-KW"/>
</dbReference>
<dbReference type="InterPro" id="IPR006330">
    <property type="entry name" value="Ado/ade_deaminase"/>
</dbReference>
<dbReference type="OrthoDB" id="105475at2"/>
<gene>
    <name evidence="7" type="primary">add</name>
    <name evidence="7" type="ORF">FGL98_14615</name>
</gene>
<comment type="caution">
    <text evidence="7">The sequence shown here is derived from an EMBL/GenBank/DDBJ whole genome shotgun (WGS) entry which is preliminary data.</text>
</comment>
<reference evidence="7 8" key="2">
    <citation type="submission" date="2019-08" db="EMBL/GenBank/DDBJ databases">
        <title>Jejuicoccus antrihumi gen. nov., sp. nov., a new member of the family Dermacoccaceae isolated from a cave.</title>
        <authorList>
            <person name="Schumann P."/>
            <person name="Kim I.S."/>
        </authorList>
    </citation>
    <scope>NUCLEOTIDE SEQUENCE [LARGE SCALE GENOMIC DNA]</scope>
    <source>
        <strain evidence="7 8">C5-26</strain>
    </source>
</reference>
<dbReference type="NCBIfam" id="TIGR01430">
    <property type="entry name" value="aden_deam"/>
    <property type="match status" value="1"/>
</dbReference>
<dbReference type="InterPro" id="IPR001365">
    <property type="entry name" value="A_deaminase_dom"/>
</dbReference>
<organism evidence="7 8">
    <name type="scientific">Leekyejoonella antrihumi</name>
    <dbReference type="NCBI Taxonomy" id="1660198"/>
    <lineage>
        <taxon>Bacteria</taxon>
        <taxon>Bacillati</taxon>
        <taxon>Actinomycetota</taxon>
        <taxon>Actinomycetes</taxon>
        <taxon>Micrococcales</taxon>
        <taxon>Dermacoccaceae</taxon>
        <taxon>Leekyejoonella</taxon>
    </lineage>
</organism>
<dbReference type="SUPFAM" id="SSF51556">
    <property type="entry name" value="Metallo-dependent hydrolases"/>
    <property type="match status" value="1"/>
</dbReference>
<protein>
    <submittedName>
        <fullName evidence="7">Adenosine deaminase</fullName>
        <ecNumber evidence="7">3.5.4.4</ecNumber>
    </submittedName>
</protein>
<dbReference type="EC" id="3.5.4.4" evidence="7"/>
<comment type="cofactor">
    <cofactor evidence="1">
        <name>Zn(2+)</name>
        <dbReference type="ChEBI" id="CHEBI:29105"/>
    </cofactor>
</comment>
<keyword evidence="4 7" id="KW-0378">Hydrolase</keyword>
<evidence type="ECO:0000256" key="4">
    <source>
        <dbReference type="ARBA" id="ARBA00022801"/>
    </source>
</evidence>
<evidence type="ECO:0000313" key="8">
    <source>
        <dbReference type="Proteomes" id="UP000320244"/>
    </source>
</evidence>
<feature type="domain" description="Adenosine deaminase" evidence="6">
    <location>
        <begin position="11"/>
        <end position="333"/>
    </location>
</feature>
<proteinExistence type="inferred from homology"/>
<name>A0A563DY06_9MICO</name>
<dbReference type="GO" id="GO:0016814">
    <property type="term" value="F:hydrolase activity, acting on carbon-nitrogen (but not peptide) bonds, in cyclic amidines"/>
    <property type="evidence" value="ECO:0007669"/>
    <property type="project" value="UniProtKB-ARBA"/>
</dbReference>
<dbReference type="InterPro" id="IPR032466">
    <property type="entry name" value="Metal_Hydrolase"/>
</dbReference>
<dbReference type="Pfam" id="PF00962">
    <property type="entry name" value="A_deaminase"/>
    <property type="match status" value="1"/>
</dbReference>
<dbReference type="Gene3D" id="3.20.20.140">
    <property type="entry name" value="Metal-dependent hydrolases"/>
    <property type="match status" value="1"/>
</dbReference>
<dbReference type="EMBL" id="VCQV01000021">
    <property type="protein sequence ID" value="TWP35158.1"/>
    <property type="molecule type" value="Genomic_DNA"/>
</dbReference>
<accession>A0A563DY06</accession>